<evidence type="ECO:0000313" key="1">
    <source>
        <dbReference type="EMBL" id="KKN70227.1"/>
    </source>
</evidence>
<dbReference type="EMBL" id="LAZR01000407">
    <property type="protein sequence ID" value="KKN70227.1"/>
    <property type="molecule type" value="Genomic_DNA"/>
</dbReference>
<protein>
    <submittedName>
        <fullName evidence="1">Uncharacterized protein</fullName>
    </submittedName>
</protein>
<proteinExistence type="predicted"/>
<gene>
    <name evidence="1" type="ORF">LCGC14_0432510</name>
</gene>
<organism evidence="1">
    <name type="scientific">marine sediment metagenome</name>
    <dbReference type="NCBI Taxonomy" id="412755"/>
    <lineage>
        <taxon>unclassified sequences</taxon>
        <taxon>metagenomes</taxon>
        <taxon>ecological metagenomes</taxon>
    </lineage>
</organism>
<sequence length="78" mass="8831">MPKETKIKNKIKKTMRLIALTQNNNMLSNRAEQTATQAIKTLQCVLAHNDFDNYENSQVSMLVPVWNKTAIKLLGAKS</sequence>
<comment type="caution">
    <text evidence="1">The sequence shown here is derived from an EMBL/GenBank/DDBJ whole genome shotgun (WGS) entry which is preliminary data.</text>
</comment>
<accession>A0A0F9T5K8</accession>
<name>A0A0F9T5K8_9ZZZZ</name>
<dbReference type="AlphaFoldDB" id="A0A0F9T5K8"/>
<reference evidence="1" key="1">
    <citation type="journal article" date="2015" name="Nature">
        <title>Complex archaea that bridge the gap between prokaryotes and eukaryotes.</title>
        <authorList>
            <person name="Spang A."/>
            <person name="Saw J.H."/>
            <person name="Jorgensen S.L."/>
            <person name="Zaremba-Niedzwiedzka K."/>
            <person name="Martijn J."/>
            <person name="Lind A.E."/>
            <person name="van Eijk R."/>
            <person name="Schleper C."/>
            <person name="Guy L."/>
            <person name="Ettema T.J."/>
        </authorList>
    </citation>
    <scope>NUCLEOTIDE SEQUENCE</scope>
</reference>